<sequence>MNAVSGRGRIMTLCFHGIGRPQRELEAGEERFWIERHRFAQILAAVNEHEREVELTFDDANVSDYDEGLPALVRHGLRARFFIITDRIDRPGSLSGEQIARMRTAGMTFGIHGATHLPWPMLAARGQLDAELDAAAGRLEPLVGDAVDHAAFPQGQYDRAVIRTLKDRRFVRAYSVDEGWSSRRAWLRTRYSVIRSDTPESVVALLENPHATTDPWPIRPMKQAAKRWR</sequence>
<dbReference type="GO" id="GO:0005975">
    <property type="term" value="P:carbohydrate metabolic process"/>
    <property type="evidence" value="ECO:0007669"/>
    <property type="project" value="InterPro"/>
</dbReference>
<accession>A0A9X1S3Z4</accession>
<dbReference type="GO" id="GO:0016810">
    <property type="term" value="F:hydrolase activity, acting on carbon-nitrogen (but not peptide) bonds"/>
    <property type="evidence" value="ECO:0007669"/>
    <property type="project" value="InterPro"/>
</dbReference>
<dbReference type="PROSITE" id="PS51677">
    <property type="entry name" value="NODB"/>
    <property type="match status" value="1"/>
</dbReference>
<reference evidence="4" key="1">
    <citation type="submission" date="2021-04" db="EMBL/GenBank/DDBJ databases">
        <title>Microbacterium tenobrionis sp. nov. and Microbacterium allomyrinae sp. nov., isolated from larvae of Tenobrio molitor and Allomyrina dichotoma, respectively.</title>
        <authorList>
            <person name="Lee S.D."/>
        </authorList>
    </citation>
    <scope>NUCLEOTIDE SEQUENCE</scope>
    <source>
        <strain evidence="4">BWT-G7</strain>
    </source>
</reference>
<dbReference type="GO" id="GO:0005576">
    <property type="term" value="C:extracellular region"/>
    <property type="evidence" value="ECO:0007669"/>
    <property type="project" value="UniProtKB-SubCell"/>
</dbReference>
<dbReference type="SUPFAM" id="SSF88713">
    <property type="entry name" value="Glycoside hydrolase/deacetylase"/>
    <property type="match status" value="1"/>
</dbReference>
<evidence type="ECO:0000259" key="3">
    <source>
        <dbReference type="PROSITE" id="PS51677"/>
    </source>
</evidence>
<keyword evidence="5" id="KW-1185">Reference proteome</keyword>
<dbReference type="Gene3D" id="3.20.20.370">
    <property type="entry name" value="Glycoside hydrolase/deacetylase"/>
    <property type="match status" value="1"/>
</dbReference>
<dbReference type="EMBL" id="JAGTTN010000004">
    <property type="protein sequence ID" value="MCC2033027.1"/>
    <property type="molecule type" value="Genomic_DNA"/>
</dbReference>
<dbReference type="PANTHER" id="PTHR34216">
    <property type="match status" value="1"/>
</dbReference>
<evidence type="ECO:0000313" key="5">
    <source>
        <dbReference type="Proteomes" id="UP001139354"/>
    </source>
</evidence>
<feature type="domain" description="NodB homology" evidence="3">
    <location>
        <begin position="51"/>
        <end position="229"/>
    </location>
</feature>
<keyword evidence="2" id="KW-0732">Signal</keyword>
<dbReference type="CDD" id="cd10918">
    <property type="entry name" value="CE4_NodB_like_5s_6s"/>
    <property type="match status" value="1"/>
</dbReference>
<comment type="caution">
    <text evidence="4">The sequence shown here is derived from an EMBL/GenBank/DDBJ whole genome shotgun (WGS) entry which is preliminary data.</text>
</comment>
<dbReference type="Pfam" id="PF01522">
    <property type="entry name" value="Polysacc_deac_1"/>
    <property type="match status" value="1"/>
</dbReference>
<proteinExistence type="predicted"/>
<dbReference type="InterPro" id="IPR011330">
    <property type="entry name" value="Glyco_hydro/deAcase_b/a-brl"/>
</dbReference>
<dbReference type="InterPro" id="IPR002509">
    <property type="entry name" value="NODB_dom"/>
</dbReference>
<evidence type="ECO:0000256" key="2">
    <source>
        <dbReference type="ARBA" id="ARBA00022729"/>
    </source>
</evidence>
<name>A0A9X1S3Z4_9MICO</name>
<dbReference type="AlphaFoldDB" id="A0A9X1S3Z4"/>
<dbReference type="RefSeq" id="WP_229384995.1">
    <property type="nucleotide sequence ID" value="NZ_JAGTTN010000004.1"/>
</dbReference>
<comment type="subcellular location">
    <subcellularLocation>
        <location evidence="1">Secreted</location>
    </subcellularLocation>
</comment>
<gene>
    <name evidence="4" type="ORF">KEC57_12635</name>
</gene>
<evidence type="ECO:0000256" key="1">
    <source>
        <dbReference type="ARBA" id="ARBA00004613"/>
    </source>
</evidence>
<dbReference type="PANTHER" id="PTHR34216:SF3">
    <property type="entry name" value="POLY-BETA-1,6-N-ACETYL-D-GLUCOSAMINE N-DEACETYLASE"/>
    <property type="match status" value="1"/>
</dbReference>
<evidence type="ECO:0000313" key="4">
    <source>
        <dbReference type="EMBL" id="MCC2033027.1"/>
    </source>
</evidence>
<dbReference type="InterPro" id="IPR051398">
    <property type="entry name" value="Polysacch_Deacetylase"/>
</dbReference>
<organism evidence="4 5">
    <name type="scientific">Microbacterium allomyrinae</name>
    <dbReference type="NCBI Taxonomy" id="2830666"/>
    <lineage>
        <taxon>Bacteria</taxon>
        <taxon>Bacillati</taxon>
        <taxon>Actinomycetota</taxon>
        <taxon>Actinomycetes</taxon>
        <taxon>Micrococcales</taxon>
        <taxon>Microbacteriaceae</taxon>
        <taxon>Microbacterium</taxon>
    </lineage>
</organism>
<dbReference type="Proteomes" id="UP001139354">
    <property type="component" value="Unassembled WGS sequence"/>
</dbReference>
<protein>
    <submittedName>
        <fullName evidence="4">Polysaccharide deacetylase family protein</fullName>
    </submittedName>
</protein>